<reference evidence="1" key="1">
    <citation type="journal article" date="2022" name="Int. J. Syst. Evol. Microbiol.">
        <title>Pseudomonas aegrilactucae sp. nov. and Pseudomonas morbosilactucae sp. nov., pathogens causing bacterial rot of lettuce in Japan.</title>
        <authorList>
            <person name="Sawada H."/>
            <person name="Fujikawa T."/>
            <person name="Satou M."/>
        </authorList>
    </citation>
    <scope>NUCLEOTIDE SEQUENCE</scope>
    <source>
        <strain evidence="1">0166_1</strain>
    </source>
</reference>
<dbReference type="KEGG" id="sbae:DSM104329_04269"/>
<dbReference type="AlphaFoldDB" id="A0A9E6Y147"/>
<evidence type="ECO:0000313" key="2">
    <source>
        <dbReference type="Proteomes" id="UP001162834"/>
    </source>
</evidence>
<dbReference type="EMBL" id="CP087164">
    <property type="protein sequence ID" value="UGS37848.1"/>
    <property type="molecule type" value="Genomic_DNA"/>
</dbReference>
<organism evidence="1 2">
    <name type="scientific">Capillimicrobium parvum</name>
    <dbReference type="NCBI Taxonomy" id="2884022"/>
    <lineage>
        <taxon>Bacteria</taxon>
        <taxon>Bacillati</taxon>
        <taxon>Actinomycetota</taxon>
        <taxon>Thermoleophilia</taxon>
        <taxon>Solirubrobacterales</taxon>
        <taxon>Capillimicrobiaceae</taxon>
        <taxon>Capillimicrobium</taxon>
    </lineage>
</organism>
<accession>A0A9E6Y147</accession>
<keyword evidence="2" id="KW-1185">Reference proteome</keyword>
<protein>
    <submittedName>
        <fullName evidence="1">Uncharacterized protein</fullName>
    </submittedName>
</protein>
<proteinExistence type="predicted"/>
<name>A0A9E6Y147_9ACTN</name>
<dbReference type="Proteomes" id="UP001162834">
    <property type="component" value="Chromosome"/>
</dbReference>
<evidence type="ECO:0000313" key="1">
    <source>
        <dbReference type="EMBL" id="UGS37848.1"/>
    </source>
</evidence>
<sequence>MRRSRTELGEHYIRKSVGALSDERDTCRHCKRTPLVGERVHRLADGRLVCELCRPLRRVEDAREEIVRHSEHGHAVRVV</sequence>
<gene>
    <name evidence="1" type="ORF">DSM104329_04269</name>
</gene>
<dbReference type="RefSeq" id="WP_259311890.1">
    <property type="nucleotide sequence ID" value="NZ_CP087164.1"/>
</dbReference>